<evidence type="ECO:0000313" key="2">
    <source>
        <dbReference type="Proteomes" id="UP000827442"/>
    </source>
</evidence>
<keyword evidence="2" id="KW-1185">Reference proteome</keyword>
<dbReference type="KEGG" id="vg:75691617"/>
<dbReference type="EMBL" id="MZ130488">
    <property type="protein sequence ID" value="QWM90349.1"/>
    <property type="molecule type" value="Genomic_DNA"/>
</dbReference>
<protein>
    <submittedName>
        <fullName evidence="1">Uncharacterized protein</fullName>
    </submittedName>
</protein>
<name>A0AAE7RVS9_9CAUD</name>
<dbReference type="GeneID" id="75691617"/>
<gene>
    <name evidence="1" type="primary">gp_25612</name>
</gene>
<reference evidence="1 2" key="1">
    <citation type="submission" date="2021-04" db="EMBL/GenBank/DDBJ databases">
        <authorList>
            <person name="Shkoporov A.N."/>
            <person name="Stockdale S.R."/>
            <person name="Guerin E."/>
            <person name="Ross R.P."/>
            <person name="Hill C."/>
        </authorList>
    </citation>
    <scope>NUCLEOTIDE SEQUENCE [LARGE SCALE GENOMIC DNA]</scope>
    <source>
        <strain evidence="2">cr17_1</strain>
    </source>
</reference>
<proteinExistence type="predicted"/>
<accession>A0AAE7RVS9</accession>
<dbReference type="RefSeq" id="YP_010359921.1">
    <property type="nucleotide sequence ID" value="NC_062778.1"/>
</dbReference>
<dbReference type="Proteomes" id="UP000827442">
    <property type="component" value="Segment"/>
</dbReference>
<organism evidence="1 2">
    <name type="scientific">uncultured phage cr17_1</name>
    <dbReference type="NCBI Taxonomy" id="2986404"/>
    <lineage>
        <taxon>Viruses</taxon>
        <taxon>Duplodnaviria</taxon>
        <taxon>Heunggongvirae</taxon>
        <taxon>Uroviricota</taxon>
        <taxon>Caudoviricetes</taxon>
        <taxon>Crassvirales</taxon>
        <taxon>Intestiviridae</taxon>
        <taxon>Crudevirinae</taxon>
        <taxon>Endlipuvirus</taxon>
        <taxon>Endlipuvirus intestinihominis</taxon>
    </lineage>
</organism>
<evidence type="ECO:0000313" key="1">
    <source>
        <dbReference type="EMBL" id="QWM90349.1"/>
    </source>
</evidence>
<sequence>MKIVDINNKLYIVSETKYKEIKAIRKEYINSIGKDSERNSYLKYIEYFNTFVKENKGNSPNTTIIDIRINNK</sequence>